<protein>
    <submittedName>
        <fullName evidence="2">Uncharacterized protein</fullName>
    </submittedName>
</protein>
<gene>
    <name evidence="2" type="ORF">LARSCL_LOCUS813</name>
</gene>
<keyword evidence="3" id="KW-1185">Reference proteome</keyword>
<evidence type="ECO:0000256" key="1">
    <source>
        <dbReference type="SAM" id="MobiDB-lite"/>
    </source>
</evidence>
<evidence type="ECO:0000313" key="2">
    <source>
        <dbReference type="EMBL" id="CAL1262143.1"/>
    </source>
</evidence>
<dbReference type="EMBL" id="CAXIEN010000004">
    <property type="protein sequence ID" value="CAL1262143.1"/>
    <property type="molecule type" value="Genomic_DNA"/>
</dbReference>
<proteinExistence type="predicted"/>
<sequence length="126" mass="14129">MERTVAKKKNNSWTVSTCRKMSGPVQRSSCSSVKIPKNCNLKQKVKETYKKKTTASPKKFTTVEQWTRKTTLTAKPAAKKASNSSSSSGYKPKPKKITANAPKNVTVNYRPEITGFMFGHNNSMYF</sequence>
<name>A0AAV1YU88_9ARAC</name>
<feature type="compositionally biased region" description="Low complexity" evidence="1">
    <location>
        <begin position="70"/>
        <end position="91"/>
    </location>
</feature>
<comment type="caution">
    <text evidence="2">The sequence shown here is derived from an EMBL/GenBank/DDBJ whole genome shotgun (WGS) entry which is preliminary data.</text>
</comment>
<dbReference type="AlphaFoldDB" id="A0AAV1YU88"/>
<organism evidence="2 3">
    <name type="scientific">Larinioides sclopetarius</name>
    <dbReference type="NCBI Taxonomy" id="280406"/>
    <lineage>
        <taxon>Eukaryota</taxon>
        <taxon>Metazoa</taxon>
        <taxon>Ecdysozoa</taxon>
        <taxon>Arthropoda</taxon>
        <taxon>Chelicerata</taxon>
        <taxon>Arachnida</taxon>
        <taxon>Araneae</taxon>
        <taxon>Araneomorphae</taxon>
        <taxon>Entelegynae</taxon>
        <taxon>Araneoidea</taxon>
        <taxon>Araneidae</taxon>
        <taxon>Larinioides</taxon>
    </lineage>
</organism>
<reference evidence="2 3" key="1">
    <citation type="submission" date="2024-04" db="EMBL/GenBank/DDBJ databases">
        <authorList>
            <person name="Rising A."/>
            <person name="Reimegard J."/>
            <person name="Sonavane S."/>
            <person name="Akerstrom W."/>
            <person name="Nylinder S."/>
            <person name="Hedman E."/>
            <person name="Kallberg Y."/>
        </authorList>
    </citation>
    <scope>NUCLEOTIDE SEQUENCE [LARGE SCALE GENOMIC DNA]</scope>
</reference>
<dbReference type="Proteomes" id="UP001497382">
    <property type="component" value="Unassembled WGS sequence"/>
</dbReference>
<evidence type="ECO:0000313" key="3">
    <source>
        <dbReference type="Proteomes" id="UP001497382"/>
    </source>
</evidence>
<feature type="region of interest" description="Disordered" evidence="1">
    <location>
        <begin position="70"/>
        <end position="104"/>
    </location>
</feature>
<accession>A0AAV1YU88</accession>